<protein>
    <submittedName>
        <fullName evidence="2">Unnamed protein product</fullName>
    </submittedName>
</protein>
<feature type="compositionally biased region" description="Low complexity" evidence="1">
    <location>
        <begin position="1320"/>
        <end position="1359"/>
    </location>
</feature>
<feature type="compositionally biased region" description="Polar residues" evidence="1">
    <location>
        <begin position="36"/>
        <end position="51"/>
    </location>
</feature>
<feature type="region of interest" description="Disordered" evidence="1">
    <location>
        <begin position="1307"/>
        <end position="1373"/>
    </location>
</feature>
<feature type="region of interest" description="Disordered" evidence="1">
    <location>
        <begin position="356"/>
        <end position="382"/>
    </location>
</feature>
<feature type="compositionally biased region" description="Polar residues" evidence="1">
    <location>
        <begin position="365"/>
        <end position="382"/>
    </location>
</feature>
<comment type="caution">
    <text evidence="2">The sequence shown here is derived from an EMBL/GenBank/DDBJ whole genome shotgun (WGS) entry which is preliminary data.</text>
</comment>
<feature type="compositionally biased region" description="Basic residues" evidence="1">
    <location>
        <begin position="921"/>
        <end position="951"/>
    </location>
</feature>
<feature type="compositionally biased region" description="Low complexity" evidence="1">
    <location>
        <begin position="493"/>
        <end position="512"/>
    </location>
</feature>
<name>A0A9W7CJ19_9STRA</name>
<organism evidence="2 3">
    <name type="scientific">Phytophthora fragariaefolia</name>
    <dbReference type="NCBI Taxonomy" id="1490495"/>
    <lineage>
        <taxon>Eukaryota</taxon>
        <taxon>Sar</taxon>
        <taxon>Stramenopiles</taxon>
        <taxon>Oomycota</taxon>
        <taxon>Peronosporomycetes</taxon>
        <taxon>Peronosporales</taxon>
        <taxon>Peronosporaceae</taxon>
        <taxon>Phytophthora</taxon>
    </lineage>
</organism>
<accession>A0A9W7CJ19</accession>
<feature type="region of interest" description="Disordered" evidence="1">
    <location>
        <begin position="818"/>
        <end position="848"/>
    </location>
</feature>
<feature type="region of interest" description="Disordered" evidence="1">
    <location>
        <begin position="1"/>
        <end position="77"/>
    </location>
</feature>
<keyword evidence="3" id="KW-1185">Reference proteome</keyword>
<dbReference type="OrthoDB" id="121747at2759"/>
<feature type="region of interest" description="Disordered" evidence="1">
    <location>
        <begin position="876"/>
        <end position="1003"/>
    </location>
</feature>
<feature type="region of interest" description="Disordered" evidence="1">
    <location>
        <begin position="481"/>
        <end position="523"/>
    </location>
</feature>
<feature type="compositionally biased region" description="Polar residues" evidence="1">
    <location>
        <begin position="1362"/>
        <end position="1373"/>
    </location>
</feature>
<sequence>MTTSGSSDRGEGSSAESPPRSRVSPRVSGERECSFVDQTTFSEADSGSGQASRMSPPRKPSPPGDTTSDTEDKSDSARRVTLESLECLLHFQTSQREQELAELARLVAFSLTRPAVPSDRAQRDAVLSAASIHKLGDALRHQFAGPDSSAVIADMRSELQVAQQIHSALTRRLDTQSTDRLRSQPLSTRVEAQAAVARSLADAQVAAASRHADGFKRQVDDWDQEIAALRVSIADRDRAYADLQGVASKHFAPLQVSARLLVNGGSQPLRHAQSVIAHQRAVILRQKRVIARQGSIPMHDTHMAAAAAGGLDASGLSLSDLQLNARLCRILAERFPEAMEIPSGETRVLELRIGSRQDKSLTVPPGSSSPRQASGRTAQPSSIGLTASEVDSAGGSSQPRRTLAQLRRVRLTTLTPSEKLRRLSHPVSATAAGARRKPRQPPDQPYSIPLPGEEGHEEVMELLAGDDLGAVSDGELLRLSAASSRRRRHRRQASSSVTPSSAARVARPASAAGDEASFDFDLGDPMEDVEFDASVEVGVSVTSSTGAVSTTGTSSVVAETSSPVTATSSTIVTTVGSAAPTVDSAVAASADSRVPTSLPMASSAAGLSASCSTASTIGSASSAGLDVSTSILLLAPFPTPGVVTSAPSSAGPVVASTPVLSSTLTPTPLSSTFLVASSTASSTVMSIPALSSAVITAPTTSSAAVALPAAGSIGVSTSAPGPVGSLSVSTPNSAMLRVLGCSRQTPALKPSGAASTVVTAVSEVSSTSTRPTVPVSASVMVSPSGRPRRKSAAIAASLSSHYLIELSVSDRVALGLGGSAESSSDSTRGQTGDPGYQATTAPHPKARAMSSAIPALDGDDSSDDSDDISLRDLVSRMQTGRDATHGKAQSYLALGRTPPSSPRSSDSAGVLSAQRSSSSPKKTKEKKERWKHKHRHKRKHKSKHRHKHKHRPSDLEISAGSAGDADPPRRSKRLASSGSAGCPRPTLQTRAAQAASRDSRITPQNARLHDLSFLHFGSARCWKAILERQTGQIVRTGGDRSRTSPTPSSLDGLRAIADVYNPDHPSQLLRRLLPASTIFVSPLHLSEARTQLDNSARASSLVERLAELWVKLRGEIPSPTKPGNSASLARDDHPTRYYVDLWERTHWVVETSVMMGLHPSQQASRSYEEIADMYAEWFQYKLCRKRRSDALRSLMTTISHDLYSAVAKSIGGVPAPDVDAELYFEPAVPVYPLVNLSWIPVGSDWCQAVSEVDSAEPWLETAVEDDVDLTEPDPPIRSSSAPTCANRAGFHIFEGCGPGELDWSASDSAATARNARDGSDGSPSDSIFDPDSPDLAGSLSSALGSSVATSSQVSSSAGQRFRTGNSAGHSVQGQDSAMDMLVNAASAISHLPSPNAPVTL</sequence>
<proteinExistence type="predicted"/>
<reference evidence="2" key="1">
    <citation type="submission" date="2023-04" db="EMBL/GenBank/DDBJ databases">
        <title>Phytophthora fragariaefolia NBRC 109709.</title>
        <authorList>
            <person name="Ichikawa N."/>
            <person name="Sato H."/>
            <person name="Tonouchi N."/>
        </authorList>
    </citation>
    <scope>NUCLEOTIDE SEQUENCE</scope>
    <source>
        <strain evidence="2">NBRC 109709</strain>
    </source>
</reference>
<gene>
    <name evidence="2" type="ORF">Pfra01_000780000</name>
</gene>
<dbReference type="Proteomes" id="UP001165121">
    <property type="component" value="Unassembled WGS sequence"/>
</dbReference>
<evidence type="ECO:0000256" key="1">
    <source>
        <dbReference type="SAM" id="MobiDB-lite"/>
    </source>
</evidence>
<evidence type="ECO:0000313" key="2">
    <source>
        <dbReference type="EMBL" id="GMF32589.1"/>
    </source>
</evidence>
<evidence type="ECO:0000313" key="3">
    <source>
        <dbReference type="Proteomes" id="UP001165121"/>
    </source>
</evidence>
<feature type="compositionally biased region" description="Low complexity" evidence="1">
    <location>
        <begin position="819"/>
        <end position="829"/>
    </location>
</feature>
<feature type="region of interest" description="Disordered" evidence="1">
    <location>
        <begin position="415"/>
        <end position="452"/>
    </location>
</feature>
<feature type="compositionally biased region" description="Low complexity" evidence="1">
    <location>
        <begin position="13"/>
        <end position="27"/>
    </location>
</feature>
<dbReference type="EMBL" id="BSXT01000699">
    <property type="protein sequence ID" value="GMF32589.1"/>
    <property type="molecule type" value="Genomic_DNA"/>
</dbReference>